<keyword evidence="2" id="KW-1185">Reference proteome</keyword>
<evidence type="ECO:0000313" key="1">
    <source>
        <dbReference type="EMBL" id="KAH7930993.1"/>
    </source>
</evidence>
<dbReference type="EMBL" id="MU266328">
    <property type="protein sequence ID" value="KAH7930993.1"/>
    <property type="molecule type" value="Genomic_DNA"/>
</dbReference>
<organism evidence="1 2">
    <name type="scientific">Leucogyrophana mollusca</name>
    <dbReference type="NCBI Taxonomy" id="85980"/>
    <lineage>
        <taxon>Eukaryota</taxon>
        <taxon>Fungi</taxon>
        <taxon>Dikarya</taxon>
        <taxon>Basidiomycota</taxon>
        <taxon>Agaricomycotina</taxon>
        <taxon>Agaricomycetes</taxon>
        <taxon>Agaricomycetidae</taxon>
        <taxon>Boletales</taxon>
        <taxon>Boletales incertae sedis</taxon>
        <taxon>Leucogyrophana</taxon>
    </lineage>
</organism>
<name>A0ACB8C082_9AGAM</name>
<evidence type="ECO:0000313" key="2">
    <source>
        <dbReference type="Proteomes" id="UP000790709"/>
    </source>
</evidence>
<comment type="caution">
    <text evidence="1">The sequence shown here is derived from an EMBL/GenBank/DDBJ whole genome shotgun (WGS) entry which is preliminary data.</text>
</comment>
<proteinExistence type="predicted"/>
<dbReference type="Proteomes" id="UP000790709">
    <property type="component" value="Unassembled WGS sequence"/>
</dbReference>
<accession>A0ACB8C082</accession>
<protein>
    <submittedName>
        <fullName evidence="1">Ras GEF</fullName>
    </submittedName>
</protein>
<gene>
    <name evidence="1" type="ORF">BV22DRAFT_1077629</name>
</gene>
<reference evidence="1" key="1">
    <citation type="journal article" date="2021" name="New Phytol.">
        <title>Evolutionary innovations through gain and loss of genes in the ectomycorrhizal Boletales.</title>
        <authorList>
            <person name="Wu G."/>
            <person name="Miyauchi S."/>
            <person name="Morin E."/>
            <person name="Kuo A."/>
            <person name="Drula E."/>
            <person name="Varga T."/>
            <person name="Kohler A."/>
            <person name="Feng B."/>
            <person name="Cao Y."/>
            <person name="Lipzen A."/>
            <person name="Daum C."/>
            <person name="Hundley H."/>
            <person name="Pangilinan J."/>
            <person name="Johnson J."/>
            <person name="Barry K."/>
            <person name="LaButti K."/>
            <person name="Ng V."/>
            <person name="Ahrendt S."/>
            <person name="Min B."/>
            <person name="Choi I.G."/>
            <person name="Park H."/>
            <person name="Plett J.M."/>
            <person name="Magnuson J."/>
            <person name="Spatafora J.W."/>
            <person name="Nagy L.G."/>
            <person name="Henrissat B."/>
            <person name="Grigoriev I.V."/>
            <person name="Yang Z.L."/>
            <person name="Xu J."/>
            <person name="Martin F.M."/>
        </authorList>
    </citation>
    <scope>NUCLEOTIDE SEQUENCE</scope>
    <source>
        <strain evidence="1">KUC20120723A-06</strain>
    </source>
</reference>
<sequence>MSFHQSNPAHSLPAIPSLPPIEMPPSSPRPSSSSLARSPSLISCPTPASTDSARPQPVTDSSRYSASRPNSPPSRSLRKSISADSLVTYERDNTVKNTGPRQSRGNTYSTPESSRSTYGMDVSLNTRRYDQSPFRQPSRSRGISVSTMNDGRDPAVDRDLDSDPWQPLSRVSEGGRRGSVKGKEHARPPGTLKLPPRGHPPTATTSSTTSPAFPREENRRLHSTTSMQSIPVANPHLTGIIAGRVRSGSLGLPSTRAGRSASIEPAPSVFAKTEISIAVVGTPGCGKTTFVSEDAKAQVLTDDSAIFSAPAPPGSFRYTRRIDWVTQREAPCFPLTIYEMDISRLTSPPLVDGILVCYDASDKSSFAPVEGFLRLVRPLKLPVIGVACKSDLETAVDPQISSNILLRYDVGLVTVSNTPDSERAKMRKAVNWLLRCILVPNTDYRNPASPDALSSPVPWEARGPTLDPPASLASVPGHTSAQDHAVSRGTSPTPTIPSTPPLSNSPTRTRSMSDLLSEHELPQTQVSRPDRKLSTARSSTSLGLSCSLSSSSLHTSGPVTGESLLGLEEGQEERPGRKEKESRSVQYATLEELLDKLLFLAVSGDDPTFLSHFLLTYRRFASPRSILLAMQKRMRQLDNSSGDPMFACYAQMRICHLLETWIRTYPHDFAVPGASGALNALVKSIISKTYLLHYGSDFLPFLEHAPSLVDKDAAWALKCETSIDETDDPYYPFGDGDYDDSLVLSTDSPSASLSSMSPSTESSSAVPITLRERKSSLPLSAKGMINLATSPHGQMDTPELSPKQLLKELQRISSELQYLDCTEIAEEITRVEAGFFMQIEPRHWLQFTLAPGPKDAESDTISRFNAFSEHLAGWVASLILCHEKPKYRARQMEKLVDIAHKLRALNNYSALRAFVAGINSSTFQGDDAMEIFMSRTPDHHKNFLSWEVLLQHRGAHQAYRMALKNTTGACIPALEIHMSDLIRAQEGNKDFSPADPSRIHWGKFNMFGRFIHTTTQCQIQCQTTSDYDFPERPKVRLLVFNEFVMSEEMKKSRIAPLPESEFIDEPYRPILPRSLSRDDSSYPSSRDAAFIRKWFR</sequence>